<dbReference type="Gene3D" id="3.30.70.920">
    <property type="match status" value="1"/>
</dbReference>
<keyword evidence="3" id="KW-0804">Transcription</keyword>
<proteinExistence type="predicted"/>
<sequence length="157" mass="17360">MPALDRVDLELLTALSEDPRMTVVALAERLRLSRNTIQARMARLEQTGVLESYERSFSTEVLGFPLQAFISIGVRQTELPRIISELARVPEIVQAHGLSGPIDLLARVACRDARHLFDTDARILAIDGVERTETSLAMGEVIPFRVAGLIGLARREA</sequence>
<evidence type="ECO:0000256" key="1">
    <source>
        <dbReference type="ARBA" id="ARBA00023015"/>
    </source>
</evidence>
<dbReference type="GO" id="GO:0043565">
    <property type="term" value="F:sequence-specific DNA binding"/>
    <property type="evidence" value="ECO:0007669"/>
    <property type="project" value="InterPro"/>
</dbReference>
<name>A0A939DXZ1_9MICO</name>
<dbReference type="SUPFAM" id="SSF46785">
    <property type="entry name" value="Winged helix' DNA-binding domain"/>
    <property type="match status" value="1"/>
</dbReference>
<dbReference type="Proteomes" id="UP000664385">
    <property type="component" value="Unassembled WGS sequence"/>
</dbReference>
<feature type="domain" description="HTH asnC-type" evidence="4">
    <location>
        <begin position="4"/>
        <end position="65"/>
    </location>
</feature>
<dbReference type="Gene3D" id="1.10.10.10">
    <property type="entry name" value="Winged helix-like DNA-binding domain superfamily/Winged helix DNA-binding domain"/>
    <property type="match status" value="1"/>
</dbReference>
<dbReference type="GO" id="GO:0043200">
    <property type="term" value="P:response to amino acid"/>
    <property type="evidence" value="ECO:0007669"/>
    <property type="project" value="TreeGrafter"/>
</dbReference>
<reference evidence="5" key="1">
    <citation type="submission" date="2020-12" db="EMBL/GenBank/DDBJ databases">
        <title>PHA producing bacteria isolated from mangrove.</title>
        <authorList>
            <person name="Zheng W."/>
            <person name="Yu S."/>
            <person name="Huang Y."/>
        </authorList>
    </citation>
    <scope>NUCLEOTIDE SEQUENCE</scope>
    <source>
        <strain evidence="5">GN8-5</strain>
    </source>
</reference>
<dbReference type="InterPro" id="IPR011008">
    <property type="entry name" value="Dimeric_a/b-barrel"/>
</dbReference>
<dbReference type="InterPro" id="IPR036388">
    <property type="entry name" value="WH-like_DNA-bd_sf"/>
</dbReference>
<evidence type="ECO:0000256" key="3">
    <source>
        <dbReference type="ARBA" id="ARBA00023163"/>
    </source>
</evidence>
<evidence type="ECO:0000313" key="6">
    <source>
        <dbReference type="Proteomes" id="UP000664385"/>
    </source>
</evidence>
<keyword evidence="2" id="KW-0238">DNA-binding</keyword>
<dbReference type="PANTHER" id="PTHR30154">
    <property type="entry name" value="LEUCINE-RESPONSIVE REGULATORY PROTEIN"/>
    <property type="match status" value="1"/>
</dbReference>
<dbReference type="GO" id="GO:0005829">
    <property type="term" value="C:cytosol"/>
    <property type="evidence" value="ECO:0007669"/>
    <property type="project" value="TreeGrafter"/>
</dbReference>
<dbReference type="PANTHER" id="PTHR30154:SF34">
    <property type="entry name" value="TRANSCRIPTIONAL REGULATOR AZLB"/>
    <property type="match status" value="1"/>
</dbReference>
<protein>
    <submittedName>
        <fullName evidence="5">Lrp/AsnC family transcriptional regulator</fullName>
    </submittedName>
</protein>
<dbReference type="CDD" id="cd00090">
    <property type="entry name" value="HTH_ARSR"/>
    <property type="match status" value="1"/>
</dbReference>
<dbReference type="SMART" id="SM00344">
    <property type="entry name" value="HTH_ASNC"/>
    <property type="match status" value="1"/>
</dbReference>
<organism evidence="5 6">
    <name type="scientific">Microbacterium esteraromaticum</name>
    <dbReference type="NCBI Taxonomy" id="57043"/>
    <lineage>
        <taxon>Bacteria</taxon>
        <taxon>Bacillati</taxon>
        <taxon>Actinomycetota</taxon>
        <taxon>Actinomycetes</taxon>
        <taxon>Micrococcales</taxon>
        <taxon>Microbacteriaceae</taxon>
        <taxon>Microbacterium</taxon>
    </lineage>
</organism>
<evidence type="ECO:0000259" key="4">
    <source>
        <dbReference type="PROSITE" id="PS50956"/>
    </source>
</evidence>
<dbReference type="InterPro" id="IPR011991">
    <property type="entry name" value="ArsR-like_HTH"/>
</dbReference>
<dbReference type="AlphaFoldDB" id="A0A939DXZ1"/>
<gene>
    <name evidence="5" type="ORF">JF543_08875</name>
</gene>
<dbReference type="InterPro" id="IPR019887">
    <property type="entry name" value="Tscrpt_reg_AsnC/Lrp_C"/>
</dbReference>
<dbReference type="PRINTS" id="PR00033">
    <property type="entry name" value="HTHASNC"/>
</dbReference>
<dbReference type="InterPro" id="IPR000485">
    <property type="entry name" value="AsnC-type_HTH_dom"/>
</dbReference>
<evidence type="ECO:0000256" key="2">
    <source>
        <dbReference type="ARBA" id="ARBA00023125"/>
    </source>
</evidence>
<keyword evidence="1" id="KW-0805">Transcription regulation</keyword>
<accession>A0A939DXZ1</accession>
<dbReference type="EMBL" id="JAEMWU010000001">
    <property type="protein sequence ID" value="MBN8206073.1"/>
    <property type="molecule type" value="Genomic_DNA"/>
</dbReference>
<comment type="caution">
    <text evidence="5">The sequence shown here is derived from an EMBL/GenBank/DDBJ whole genome shotgun (WGS) entry which is preliminary data.</text>
</comment>
<dbReference type="InterPro" id="IPR036390">
    <property type="entry name" value="WH_DNA-bd_sf"/>
</dbReference>
<dbReference type="InterPro" id="IPR019888">
    <property type="entry name" value="Tscrpt_reg_AsnC-like"/>
</dbReference>
<dbReference type="RefSeq" id="WP_179410877.1">
    <property type="nucleotide sequence ID" value="NZ_CP063379.1"/>
</dbReference>
<dbReference type="PROSITE" id="PS50956">
    <property type="entry name" value="HTH_ASNC_2"/>
    <property type="match status" value="1"/>
</dbReference>
<dbReference type="Pfam" id="PF13412">
    <property type="entry name" value="HTH_24"/>
    <property type="match status" value="1"/>
</dbReference>
<dbReference type="SUPFAM" id="SSF54909">
    <property type="entry name" value="Dimeric alpha+beta barrel"/>
    <property type="match status" value="1"/>
</dbReference>
<evidence type="ECO:0000313" key="5">
    <source>
        <dbReference type="EMBL" id="MBN8206073.1"/>
    </source>
</evidence>
<dbReference type="Pfam" id="PF01037">
    <property type="entry name" value="AsnC_trans_reg"/>
    <property type="match status" value="1"/>
</dbReference>